<dbReference type="HOGENOM" id="CLU_168262_0_0_3"/>
<proteinExistence type="predicted"/>
<name>K9TNN3_9CYAN</name>
<dbReference type="EMBL" id="CP003607">
    <property type="protein sequence ID" value="AFY84457.1"/>
    <property type="molecule type" value="Genomic_DNA"/>
</dbReference>
<evidence type="ECO:0000313" key="1">
    <source>
        <dbReference type="EMBL" id="AFY84457.1"/>
    </source>
</evidence>
<organism evidence="1 2">
    <name type="scientific">Oscillatoria acuminata PCC 6304</name>
    <dbReference type="NCBI Taxonomy" id="56110"/>
    <lineage>
        <taxon>Bacteria</taxon>
        <taxon>Bacillati</taxon>
        <taxon>Cyanobacteriota</taxon>
        <taxon>Cyanophyceae</taxon>
        <taxon>Oscillatoriophycideae</taxon>
        <taxon>Oscillatoriales</taxon>
        <taxon>Oscillatoriaceae</taxon>
        <taxon>Oscillatoria</taxon>
    </lineage>
</organism>
<dbReference type="AlphaFoldDB" id="K9TNN3"/>
<accession>K9TNN3</accession>
<evidence type="ECO:0008006" key="3">
    <source>
        <dbReference type="Google" id="ProtNLM"/>
    </source>
</evidence>
<dbReference type="InParanoid" id="K9TNN3"/>
<dbReference type="eggNOG" id="ENOG5032PA4">
    <property type="taxonomic scope" value="Bacteria"/>
</dbReference>
<dbReference type="RefSeq" id="WP_015151073.1">
    <property type="nucleotide sequence ID" value="NC_019693.1"/>
</dbReference>
<protein>
    <recommendedName>
        <fullName evidence="3">Specificity determinant for HsdM and HsdR</fullName>
    </recommendedName>
</protein>
<sequence>MPIASEIQALIARINRELEETEQDALSGLNLVRQRLSLFPGNEILMQVFGALSNLLFFVEITRSRIHNLIDRLAPDNVPDQIIQEAGEDLGFILGRVLEARMNANQLKNRLED</sequence>
<reference evidence="1 2" key="1">
    <citation type="submission" date="2012-06" db="EMBL/GenBank/DDBJ databases">
        <title>Finished chromosome of genome of Oscillatoria acuminata PCC 6304.</title>
        <authorList>
            <consortium name="US DOE Joint Genome Institute"/>
            <person name="Gugger M."/>
            <person name="Coursin T."/>
            <person name="Rippka R."/>
            <person name="Tandeau De Marsac N."/>
            <person name="Huntemann M."/>
            <person name="Wei C.-L."/>
            <person name="Han J."/>
            <person name="Detter J.C."/>
            <person name="Han C."/>
            <person name="Tapia R."/>
            <person name="Davenport K."/>
            <person name="Daligault H."/>
            <person name="Erkkila T."/>
            <person name="Gu W."/>
            <person name="Munk A.C.C."/>
            <person name="Teshima H."/>
            <person name="Xu Y."/>
            <person name="Chain P."/>
            <person name="Chen A."/>
            <person name="Krypides N."/>
            <person name="Mavromatis K."/>
            <person name="Markowitz V."/>
            <person name="Szeto E."/>
            <person name="Ivanova N."/>
            <person name="Mikhailova N."/>
            <person name="Ovchinnikova G."/>
            <person name="Pagani I."/>
            <person name="Pati A."/>
            <person name="Goodwin L."/>
            <person name="Peters L."/>
            <person name="Pitluck S."/>
            <person name="Woyke T."/>
            <person name="Kerfeld C."/>
        </authorList>
    </citation>
    <scope>NUCLEOTIDE SEQUENCE [LARGE SCALE GENOMIC DNA]</scope>
    <source>
        <strain evidence="1 2">PCC 6304</strain>
    </source>
</reference>
<dbReference type="Proteomes" id="UP000010367">
    <property type="component" value="Chromosome"/>
</dbReference>
<keyword evidence="2" id="KW-1185">Reference proteome</keyword>
<dbReference type="OrthoDB" id="573491at2"/>
<dbReference type="STRING" id="56110.Oscil6304_4953"/>
<dbReference type="KEGG" id="oac:Oscil6304_4953"/>
<evidence type="ECO:0000313" key="2">
    <source>
        <dbReference type="Proteomes" id="UP000010367"/>
    </source>
</evidence>
<gene>
    <name evidence="1" type="ORF">Oscil6304_4953</name>
</gene>